<organism evidence="2 3">
    <name type="scientific">Lolium multiflorum</name>
    <name type="common">Italian ryegrass</name>
    <name type="synonym">Lolium perenne subsp. multiflorum</name>
    <dbReference type="NCBI Taxonomy" id="4521"/>
    <lineage>
        <taxon>Eukaryota</taxon>
        <taxon>Viridiplantae</taxon>
        <taxon>Streptophyta</taxon>
        <taxon>Embryophyta</taxon>
        <taxon>Tracheophyta</taxon>
        <taxon>Spermatophyta</taxon>
        <taxon>Magnoliopsida</taxon>
        <taxon>Liliopsida</taxon>
        <taxon>Poales</taxon>
        <taxon>Poaceae</taxon>
        <taxon>BOP clade</taxon>
        <taxon>Pooideae</taxon>
        <taxon>Poodae</taxon>
        <taxon>Poeae</taxon>
        <taxon>Poeae Chloroplast Group 2 (Poeae type)</taxon>
        <taxon>Loliodinae</taxon>
        <taxon>Loliinae</taxon>
        <taxon>Lolium</taxon>
    </lineage>
</organism>
<feature type="transmembrane region" description="Helical" evidence="1">
    <location>
        <begin position="107"/>
        <end position="137"/>
    </location>
</feature>
<evidence type="ECO:0000313" key="2">
    <source>
        <dbReference type="EMBL" id="KAK1679482.1"/>
    </source>
</evidence>
<feature type="transmembrane region" description="Helical" evidence="1">
    <location>
        <begin position="6"/>
        <end position="31"/>
    </location>
</feature>
<dbReference type="PANTHER" id="PTHR46481">
    <property type="entry name" value="ZINC FINGER BED DOMAIN-CONTAINING PROTEIN 4"/>
    <property type="match status" value="1"/>
</dbReference>
<gene>
    <name evidence="2" type="ORF">QYE76_040330</name>
</gene>
<accession>A0AAD8TCR7</accession>
<evidence type="ECO:0008006" key="4">
    <source>
        <dbReference type="Google" id="ProtNLM"/>
    </source>
</evidence>
<dbReference type="EMBL" id="JAUUTY010000002">
    <property type="protein sequence ID" value="KAK1679482.1"/>
    <property type="molecule type" value="Genomic_DNA"/>
</dbReference>
<evidence type="ECO:0000256" key="1">
    <source>
        <dbReference type="SAM" id="Phobius"/>
    </source>
</evidence>
<keyword evidence="1" id="KW-0472">Membrane</keyword>
<sequence>MVMFVFVVGNVPIVVTGVTSGVLVVFVYVVGDMVMLVTGVNRGVLVVFVFVVGDVPMLVTGVTGGVMVVFVFVVGDVPMLVTSGVLVVFVFAVGDMVMLVTGVNDGAMVVFIFVVGDVPMLLTGVTDGVIVLFVFVVGDVVTVLNDVIGGAMVVSGFAIADVPKLVNDSVRLCDSANDGGIVYVRKQLNKTPGNNIAKGKYMHMRCAAHILNLIVQDGLKEVDLSIKRVRAAVRYIRNGGTRLEKFKEILEEEKVDSKTFLKNDVPTRWNSTYIMLKAANVYEKVFTSCPRDTTPARCAARPPALATPHSSAPTPASARFVRGFEAWSQLDTGQDYRVADL</sequence>
<evidence type="ECO:0000313" key="3">
    <source>
        <dbReference type="Proteomes" id="UP001231189"/>
    </source>
</evidence>
<dbReference type="Proteomes" id="UP001231189">
    <property type="component" value="Unassembled WGS sequence"/>
</dbReference>
<dbReference type="InterPro" id="IPR012337">
    <property type="entry name" value="RNaseH-like_sf"/>
</dbReference>
<reference evidence="2" key="1">
    <citation type="submission" date="2023-07" db="EMBL/GenBank/DDBJ databases">
        <title>A chromosome-level genome assembly of Lolium multiflorum.</title>
        <authorList>
            <person name="Chen Y."/>
            <person name="Copetti D."/>
            <person name="Kolliker R."/>
            <person name="Studer B."/>
        </authorList>
    </citation>
    <scope>NUCLEOTIDE SEQUENCE</scope>
    <source>
        <strain evidence="2">02402/16</strain>
        <tissue evidence="2">Leaf</tissue>
    </source>
</reference>
<dbReference type="SUPFAM" id="SSF53098">
    <property type="entry name" value="Ribonuclease H-like"/>
    <property type="match status" value="1"/>
</dbReference>
<name>A0AAD8TCR7_LOLMU</name>
<protein>
    <recommendedName>
        <fullName evidence="4">Zinc finger BED domain-containing protein RICESLEEPER 2-like</fullName>
    </recommendedName>
</protein>
<keyword evidence="1" id="KW-1133">Transmembrane helix</keyword>
<feature type="transmembrane region" description="Helical" evidence="1">
    <location>
        <begin position="143"/>
        <end position="162"/>
    </location>
</feature>
<proteinExistence type="predicted"/>
<dbReference type="PANTHER" id="PTHR46481:SF7">
    <property type="entry name" value="ZINC FINGER BED DOMAIN-CONTAINING PROTEIN RICESLEEPER 2-LIKE"/>
    <property type="match status" value="1"/>
</dbReference>
<comment type="caution">
    <text evidence="2">The sequence shown here is derived from an EMBL/GenBank/DDBJ whole genome shotgun (WGS) entry which is preliminary data.</text>
</comment>
<keyword evidence="1" id="KW-0812">Transmembrane</keyword>
<keyword evidence="3" id="KW-1185">Reference proteome</keyword>
<feature type="transmembrane region" description="Helical" evidence="1">
    <location>
        <begin position="79"/>
        <end position="100"/>
    </location>
</feature>
<dbReference type="InterPro" id="IPR052035">
    <property type="entry name" value="ZnF_BED_domain_contain"/>
</dbReference>
<dbReference type="AlphaFoldDB" id="A0AAD8TCR7"/>
<feature type="transmembrane region" description="Helical" evidence="1">
    <location>
        <begin position="43"/>
        <end position="73"/>
    </location>
</feature>